<protein>
    <recommendedName>
        <fullName evidence="3">Helix-turn-helix domain-containing protein</fullName>
    </recommendedName>
</protein>
<accession>A0ABU3SWV7</accession>
<reference evidence="1 2" key="1">
    <citation type="submission" date="2023-10" db="EMBL/GenBank/DDBJ databases">
        <title>Glaciecola aquimarina strain GGW-M5 nov., isolated from a coastal seawater.</title>
        <authorList>
            <person name="Bayburt H."/>
            <person name="Kim J.M."/>
            <person name="Choi B.J."/>
            <person name="Jeon C.O."/>
        </authorList>
    </citation>
    <scope>NUCLEOTIDE SEQUENCE [LARGE SCALE GENOMIC DNA]</scope>
    <source>
        <strain evidence="1 2">KCTC 32108</strain>
    </source>
</reference>
<comment type="caution">
    <text evidence="1">The sequence shown here is derived from an EMBL/GenBank/DDBJ whole genome shotgun (WGS) entry which is preliminary data.</text>
</comment>
<name>A0ABU3SWV7_9ALTE</name>
<dbReference type="Proteomes" id="UP001247805">
    <property type="component" value="Unassembled WGS sequence"/>
</dbReference>
<gene>
    <name evidence="1" type="ORF">RS130_11585</name>
</gene>
<proteinExistence type="predicted"/>
<dbReference type="RefSeq" id="WP_316026087.1">
    <property type="nucleotide sequence ID" value="NZ_JAWDIO010000002.1"/>
</dbReference>
<organism evidence="1 2">
    <name type="scientific">Paraglaciecola aquimarina</name>
    <dbReference type="NCBI Taxonomy" id="1235557"/>
    <lineage>
        <taxon>Bacteria</taxon>
        <taxon>Pseudomonadati</taxon>
        <taxon>Pseudomonadota</taxon>
        <taxon>Gammaproteobacteria</taxon>
        <taxon>Alteromonadales</taxon>
        <taxon>Alteromonadaceae</taxon>
        <taxon>Paraglaciecola</taxon>
    </lineage>
</organism>
<dbReference type="EMBL" id="JAWDIO010000002">
    <property type="protein sequence ID" value="MDU0354491.1"/>
    <property type="molecule type" value="Genomic_DNA"/>
</dbReference>
<evidence type="ECO:0008006" key="3">
    <source>
        <dbReference type="Google" id="ProtNLM"/>
    </source>
</evidence>
<keyword evidence="2" id="KW-1185">Reference proteome</keyword>
<evidence type="ECO:0000313" key="1">
    <source>
        <dbReference type="EMBL" id="MDU0354491.1"/>
    </source>
</evidence>
<evidence type="ECO:0000313" key="2">
    <source>
        <dbReference type="Proteomes" id="UP001247805"/>
    </source>
</evidence>
<sequence length="82" mass="9228">MNISSTTNQRLTTEQLALALHGKPSTIRTRLCKTGSYYGIKPIKLPSGRLLWPAEDVQALLAGEGLENEEPKRFKYITHLNF</sequence>